<evidence type="ECO:0000313" key="3">
    <source>
        <dbReference type="Proteomes" id="UP000239907"/>
    </source>
</evidence>
<protein>
    <submittedName>
        <fullName evidence="2">Uncharacterized protein</fullName>
    </submittedName>
</protein>
<accession>A0A2S7U2Q2</accession>
<organism evidence="2 3">
    <name type="scientific">Rubritalea profundi</name>
    <dbReference type="NCBI Taxonomy" id="1658618"/>
    <lineage>
        <taxon>Bacteria</taxon>
        <taxon>Pseudomonadati</taxon>
        <taxon>Verrucomicrobiota</taxon>
        <taxon>Verrucomicrobiia</taxon>
        <taxon>Verrucomicrobiales</taxon>
        <taxon>Rubritaleaceae</taxon>
        <taxon>Rubritalea</taxon>
    </lineage>
</organism>
<dbReference type="AlphaFoldDB" id="A0A2S7U2Q2"/>
<comment type="caution">
    <text evidence="2">The sequence shown here is derived from an EMBL/GenBank/DDBJ whole genome shotgun (WGS) entry which is preliminary data.</text>
</comment>
<sequence length="160" mass="17731">MGRFCLLALTFLSLANLPLYSSPSVALVVEDAVKPEGFDLIGVYLVKSMVRVRKGKSTTIPLPDTRYRVYSNGQEIRLYQSEVADAYHSYQIYRADGISQQDAQGNISIKPGIQASHSTNHTVKQLSVTQARLTITQFPPISDTVVITYAKRLALGQVKR</sequence>
<gene>
    <name evidence="2" type="ORF">BSZ32_12655</name>
</gene>
<dbReference type="EMBL" id="MQWA01000001">
    <property type="protein sequence ID" value="PQJ29258.1"/>
    <property type="molecule type" value="Genomic_DNA"/>
</dbReference>
<dbReference type="OrthoDB" id="198982at2"/>
<reference evidence="2 3" key="1">
    <citation type="submission" date="2016-12" db="EMBL/GenBank/DDBJ databases">
        <title>Study of bacterial adaptation to deep sea.</title>
        <authorList>
            <person name="Song J."/>
            <person name="Yoshizawa S."/>
            <person name="Kogure K."/>
        </authorList>
    </citation>
    <scope>NUCLEOTIDE SEQUENCE [LARGE SCALE GENOMIC DNA]</scope>
    <source>
        <strain evidence="2 3">SAORIC-165</strain>
    </source>
</reference>
<name>A0A2S7U2Q2_9BACT</name>
<feature type="signal peptide" evidence="1">
    <location>
        <begin position="1"/>
        <end position="26"/>
    </location>
</feature>
<evidence type="ECO:0000313" key="2">
    <source>
        <dbReference type="EMBL" id="PQJ29258.1"/>
    </source>
</evidence>
<proteinExistence type="predicted"/>
<dbReference type="Proteomes" id="UP000239907">
    <property type="component" value="Unassembled WGS sequence"/>
</dbReference>
<keyword evidence="3" id="KW-1185">Reference proteome</keyword>
<dbReference type="RefSeq" id="WP_105043753.1">
    <property type="nucleotide sequence ID" value="NZ_MQWA01000001.1"/>
</dbReference>
<keyword evidence="1" id="KW-0732">Signal</keyword>
<feature type="chain" id="PRO_5015535286" evidence="1">
    <location>
        <begin position="27"/>
        <end position="160"/>
    </location>
</feature>
<evidence type="ECO:0000256" key="1">
    <source>
        <dbReference type="SAM" id="SignalP"/>
    </source>
</evidence>